<feature type="domain" description="Nitroreductase" evidence="1">
    <location>
        <begin position="17"/>
        <end position="186"/>
    </location>
</feature>
<organism evidence="2 3">
    <name type="scientific">Thioclava kandeliae</name>
    <dbReference type="NCBI Taxonomy" id="3070818"/>
    <lineage>
        <taxon>Bacteria</taxon>
        <taxon>Pseudomonadati</taxon>
        <taxon>Pseudomonadota</taxon>
        <taxon>Alphaproteobacteria</taxon>
        <taxon>Rhodobacterales</taxon>
        <taxon>Paracoccaceae</taxon>
        <taxon>Thioclava</taxon>
    </lineage>
</organism>
<dbReference type="RefSeq" id="WP_339114104.1">
    <property type="nucleotide sequence ID" value="NZ_JAYWLC010000005.1"/>
</dbReference>
<evidence type="ECO:0000313" key="3">
    <source>
        <dbReference type="Proteomes" id="UP001438953"/>
    </source>
</evidence>
<dbReference type="InterPro" id="IPR012825">
    <property type="entry name" value="BluB"/>
</dbReference>
<dbReference type="PANTHER" id="PTHR23026">
    <property type="entry name" value="NADPH NITROREDUCTASE"/>
    <property type="match status" value="1"/>
</dbReference>
<name>A0ABV1SG85_9RHOB</name>
<dbReference type="InterPro" id="IPR000415">
    <property type="entry name" value="Nitroreductase-like"/>
</dbReference>
<evidence type="ECO:0000259" key="1">
    <source>
        <dbReference type="Pfam" id="PF00881"/>
    </source>
</evidence>
<keyword evidence="3" id="KW-1185">Reference proteome</keyword>
<dbReference type="Pfam" id="PF00881">
    <property type="entry name" value="Nitroreductase"/>
    <property type="match status" value="1"/>
</dbReference>
<comment type="caution">
    <text evidence="2">The sequence shown here is derived from an EMBL/GenBank/DDBJ whole genome shotgun (WGS) entry which is preliminary data.</text>
</comment>
<keyword evidence="2" id="KW-0560">Oxidoreductase</keyword>
<reference evidence="2 3" key="2">
    <citation type="submission" date="2024-06" db="EMBL/GenBank/DDBJ databases">
        <title>Thioclava kandeliae sp. nov. from a rhizosphere soil sample of Kandelia candel in a mangrove.</title>
        <authorList>
            <person name="Mu T."/>
        </authorList>
    </citation>
    <scope>NUCLEOTIDE SEQUENCE [LARGE SCALE GENOMIC DNA]</scope>
    <source>
        <strain evidence="2 3">CPCC 100088</strain>
    </source>
</reference>
<dbReference type="Proteomes" id="UP001438953">
    <property type="component" value="Unassembled WGS sequence"/>
</dbReference>
<dbReference type="NCBIfam" id="TIGR02476">
    <property type="entry name" value="BluB"/>
    <property type="match status" value="1"/>
</dbReference>
<accession>A0ABV1SG85</accession>
<sequence length="213" mass="23407">MDAFSPEFREDLHRLMAWRRDVRRFRTDPVPDDILARGLDAFALAPSVGLSEPWRVVNVESAAARAAALSNFQSANAEALAAYRAGGDIDRATLYAGLKLSGMQKAPVQLAVFCDDATTKGARLGARSMPEMRAYSVVAAMTMMWLALRAEGVGMGWVSILDPEALAKSLDVPDSWKLIGYLCIGWPEQAQPTPELEQLGWEAREGLARLERR</sequence>
<reference evidence="2 3" key="1">
    <citation type="submission" date="2024-01" db="EMBL/GenBank/DDBJ databases">
        <authorList>
            <person name="Deng Y."/>
            <person name="Su J."/>
        </authorList>
    </citation>
    <scope>NUCLEOTIDE SEQUENCE [LARGE SCALE GENOMIC DNA]</scope>
    <source>
        <strain evidence="2 3">CPCC 100088</strain>
    </source>
</reference>
<dbReference type="InterPro" id="IPR029479">
    <property type="entry name" value="Nitroreductase"/>
</dbReference>
<proteinExistence type="predicted"/>
<dbReference type="InterPro" id="IPR050627">
    <property type="entry name" value="Nitroreductase/BluB"/>
</dbReference>
<gene>
    <name evidence="2" type="primary">bluB</name>
    <name evidence="2" type="ORF">VSX56_08995</name>
</gene>
<dbReference type="PANTHER" id="PTHR23026:SF123">
    <property type="entry name" value="NAD(P)H NITROREDUCTASE RV3131-RELATED"/>
    <property type="match status" value="1"/>
</dbReference>
<dbReference type="EC" id="1.13.11.79" evidence="2"/>
<protein>
    <submittedName>
        <fullName evidence="2">5,6-dimethylbenzimidazole synthase</fullName>
        <ecNumber evidence="2">1.13.11.79</ecNumber>
    </submittedName>
</protein>
<evidence type="ECO:0000313" key="2">
    <source>
        <dbReference type="EMBL" id="MER5171915.1"/>
    </source>
</evidence>
<dbReference type="EMBL" id="JAYWLC010000005">
    <property type="protein sequence ID" value="MER5171915.1"/>
    <property type="molecule type" value="Genomic_DNA"/>
</dbReference>
<dbReference type="SUPFAM" id="SSF55469">
    <property type="entry name" value="FMN-dependent nitroreductase-like"/>
    <property type="match status" value="1"/>
</dbReference>
<dbReference type="GO" id="GO:0102919">
    <property type="term" value="F:5,6-dimethylbenzimidazole synthase activity"/>
    <property type="evidence" value="ECO:0007669"/>
    <property type="project" value="UniProtKB-EC"/>
</dbReference>
<dbReference type="Gene3D" id="3.40.109.10">
    <property type="entry name" value="NADH Oxidase"/>
    <property type="match status" value="1"/>
</dbReference>